<dbReference type="Proteomes" id="UP000199040">
    <property type="component" value="Unassembled WGS sequence"/>
</dbReference>
<organism evidence="1 2">
    <name type="scientific">Modicisalibacter xianhensis</name>
    <dbReference type="NCBI Taxonomy" id="442341"/>
    <lineage>
        <taxon>Bacteria</taxon>
        <taxon>Pseudomonadati</taxon>
        <taxon>Pseudomonadota</taxon>
        <taxon>Gammaproteobacteria</taxon>
        <taxon>Oceanospirillales</taxon>
        <taxon>Halomonadaceae</taxon>
        <taxon>Modicisalibacter</taxon>
    </lineage>
</organism>
<dbReference type="EMBL" id="FOPY01000029">
    <property type="protein sequence ID" value="SFI20593.1"/>
    <property type="molecule type" value="Genomic_DNA"/>
</dbReference>
<sequence>METKTVTVRLPLPEFKKLDDLVRQRRQATGDAVTKSEVMREALADLIKRQG</sequence>
<protein>
    <submittedName>
        <fullName evidence="1">Uncharacterized protein</fullName>
    </submittedName>
</protein>
<evidence type="ECO:0000313" key="1">
    <source>
        <dbReference type="EMBL" id="SFI20593.1"/>
    </source>
</evidence>
<proteinExistence type="predicted"/>
<accession>A0A1I3GAW5</accession>
<keyword evidence="2" id="KW-1185">Reference proteome</keyword>
<dbReference type="RefSeq" id="WP_177223472.1">
    <property type="nucleotide sequence ID" value="NZ_FOPY01000029.1"/>
</dbReference>
<gene>
    <name evidence="1" type="ORF">SAMN04487959_1297</name>
</gene>
<evidence type="ECO:0000313" key="2">
    <source>
        <dbReference type="Proteomes" id="UP000199040"/>
    </source>
</evidence>
<dbReference type="AlphaFoldDB" id="A0A1I3GAW5"/>
<dbReference type="STRING" id="442341.SAMN04487959_1297"/>
<name>A0A1I3GAW5_9GAMM</name>
<reference evidence="1 2" key="1">
    <citation type="submission" date="2016-10" db="EMBL/GenBank/DDBJ databases">
        <authorList>
            <person name="de Groot N.N."/>
        </authorList>
    </citation>
    <scope>NUCLEOTIDE SEQUENCE [LARGE SCALE GENOMIC DNA]</scope>
    <source>
        <strain evidence="1 2">CGMCC 1.6848</strain>
    </source>
</reference>